<name>A0A1M6FB57_PSEXY</name>
<organism evidence="3 4">
    <name type="scientific">Pseudobutyrivibrio xylanivorans DSM 14809</name>
    <dbReference type="NCBI Taxonomy" id="1123012"/>
    <lineage>
        <taxon>Bacteria</taxon>
        <taxon>Bacillati</taxon>
        <taxon>Bacillota</taxon>
        <taxon>Clostridia</taxon>
        <taxon>Lachnospirales</taxon>
        <taxon>Lachnospiraceae</taxon>
        <taxon>Pseudobutyrivibrio</taxon>
    </lineage>
</organism>
<keyword evidence="4" id="KW-1185">Reference proteome</keyword>
<dbReference type="PROSITE" id="PS50887">
    <property type="entry name" value="GGDEF"/>
    <property type="match status" value="1"/>
</dbReference>
<reference evidence="3 4" key="1">
    <citation type="submission" date="2016-11" db="EMBL/GenBank/DDBJ databases">
        <authorList>
            <person name="Jaros S."/>
            <person name="Januszkiewicz K."/>
            <person name="Wedrychowicz H."/>
        </authorList>
    </citation>
    <scope>NUCLEOTIDE SEQUENCE [LARGE SCALE GENOMIC DNA]</scope>
    <source>
        <strain evidence="3 4">DSM 14809</strain>
    </source>
</reference>
<evidence type="ECO:0000256" key="1">
    <source>
        <dbReference type="SAM" id="Phobius"/>
    </source>
</evidence>
<proteinExistence type="predicted"/>
<dbReference type="NCBIfam" id="TIGR00254">
    <property type="entry name" value="GGDEF"/>
    <property type="match status" value="1"/>
</dbReference>
<keyword evidence="1" id="KW-0472">Membrane</keyword>
<dbReference type="EMBL" id="FQYQ01000007">
    <property type="protein sequence ID" value="SHI94905.1"/>
    <property type="molecule type" value="Genomic_DNA"/>
</dbReference>
<dbReference type="InterPro" id="IPR029787">
    <property type="entry name" value="Nucleotide_cyclase"/>
</dbReference>
<gene>
    <name evidence="3" type="ORF">SAMN02745725_01442</name>
</gene>
<dbReference type="GO" id="GO:0052621">
    <property type="term" value="F:diguanylate cyclase activity"/>
    <property type="evidence" value="ECO:0007669"/>
    <property type="project" value="TreeGrafter"/>
</dbReference>
<dbReference type="AlphaFoldDB" id="A0A1M6FB57"/>
<feature type="transmembrane region" description="Helical" evidence="1">
    <location>
        <begin position="175"/>
        <end position="192"/>
    </location>
</feature>
<evidence type="ECO:0000259" key="2">
    <source>
        <dbReference type="PROSITE" id="PS50887"/>
    </source>
</evidence>
<dbReference type="InterPro" id="IPR000160">
    <property type="entry name" value="GGDEF_dom"/>
</dbReference>
<dbReference type="Pfam" id="PF00990">
    <property type="entry name" value="GGDEF"/>
    <property type="match status" value="1"/>
</dbReference>
<dbReference type="Gene3D" id="3.40.50.2300">
    <property type="match status" value="1"/>
</dbReference>
<dbReference type="OrthoDB" id="9804955at2"/>
<sequence>MGLFGKYSKINREELDSIKRYFAECLPSIDDNNLHMLRKACMYISMVYVVMIIVGKLLLEDFTLSIEHFGMIPLMAIYFNINLYTLRHKGEISTAKTAAICCTFYFFLGVVLGLIDVFDSPTGQSLWLPIACMGLPMIFIDRIYKYAFEEAVVLSIMLTMSFFQRDKDGFLKDIYIAISAYFVSLLFARIILEVRAKEALAMQEVTKLSSLDKLTHILNKNALIERIDNYFDKKSPEECCAMAIIDLDDFKLVNDNLGHHTGDLLLEKVGQLLVENFRAYDLVGRYGGDEFVVLMPRMADVNILANRCKALQMYINDLDIGSDHRVTASIGAVICKGAYGREEIFSMADDALYKSKIQGKNCCTTWVYTNEPVERDILIVMTSKVDEGVKSLLEGEGDRFGVIHAANDDDVIRDISRYHDDIKIIMLEVDVETGTGVFVLKYLKKREGFAKIPVIAVVNTQKAAAMAEELSADAVISSDEPDSVFKETIDKCIKI</sequence>
<protein>
    <submittedName>
        <fullName evidence="3">Diguanylate cyclase (GGDEF) domain-containing protein</fullName>
    </submittedName>
</protein>
<dbReference type="PANTHER" id="PTHR45138">
    <property type="entry name" value="REGULATORY COMPONENTS OF SENSORY TRANSDUCTION SYSTEM"/>
    <property type="match status" value="1"/>
</dbReference>
<dbReference type="RefSeq" id="WP_072915076.1">
    <property type="nucleotide sequence ID" value="NZ_FQYQ01000007.1"/>
</dbReference>
<feature type="transmembrane region" description="Helical" evidence="1">
    <location>
        <begin position="124"/>
        <end position="140"/>
    </location>
</feature>
<dbReference type="InterPro" id="IPR050469">
    <property type="entry name" value="Diguanylate_Cyclase"/>
</dbReference>
<dbReference type="Proteomes" id="UP000184185">
    <property type="component" value="Unassembled WGS sequence"/>
</dbReference>
<dbReference type="Gene3D" id="3.30.70.270">
    <property type="match status" value="1"/>
</dbReference>
<evidence type="ECO:0000313" key="4">
    <source>
        <dbReference type="Proteomes" id="UP000184185"/>
    </source>
</evidence>
<keyword evidence="1" id="KW-0812">Transmembrane</keyword>
<dbReference type="SUPFAM" id="SSF55073">
    <property type="entry name" value="Nucleotide cyclase"/>
    <property type="match status" value="1"/>
</dbReference>
<dbReference type="PANTHER" id="PTHR45138:SF9">
    <property type="entry name" value="DIGUANYLATE CYCLASE DGCM-RELATED"/>
    <property type="match status" value="1"/>
</dbReference>
<feature type="transmembrane region" description="Helical" evidence="1">
    <location>
        <begin position="40"/>
        <end position="59"/>
    </location>
</feature>
<feature type="transmembrane region" description="Helical" evidence="1">
    <location>
        <begin position="147"/>
        <end position="163"/>
    </location>
</feature>
<dbReference type="SMART" id="SM00267">
    <property type="entry name" value="GGDEF"/>
    <property type="match status" value="1"/>
</dbReference>
<dbReference type="InterPro" id="IPR043128">
    <property type="entry name" value="Rev_trsase/Diguanyl_cyclase"/>
</dbReference>
<keyword evidence="1" id="KW-1133">Transmembrane helix</keyword>
<feature type="domain" description="GGDEF" evidence="2">
    <location>
        <begin position="238"/>
        <end position="368"/>
    </location>
</feature>
<accession>A0A1M6FB57</accession>
<dbReference type="CDD" id="cd01949">
    <property type="entry name" value="GGDEF"/>
    <property type="match status" value="1"/>
</dbReference>
<evidence type="ECO:0000313" key="3">
    <source>
        <dbReference type="EMBL" id="SHI94905.1"/>
    </source>
</evidence>
<feature type="transmembrane region" description="Helical" evidence="1">
    <location>
        <begin position="98"/>
        <end position="118"/>
    </location>
</feature>
<feature type="transmembrane region" description="Helical" evidence="1">
    <location>
        <begin position="65"/>
        <end position="86"/>
    </location>
</feature>